<organism evidence="4 5">
    <name type="scientific">Alkalibaculum sporogenes</name>
    <dbReference type="NCBI Taxonomy" id="2655001"/>
    <lineage>
        <taxon>Bacteria</taxon>
        <taxon>Bacillati</taxon>
        <taxon>Bacillota</taxon>
        <taxon>Clostridia</taxon>
        <taxon>Eubacteriales</taxon>
        <taxon>Eubacteriaceae</taxon>
        <taxon>Alkalibaculum</taxon>
    </lineage>
</organism>
<dbReference type="InterPro" id="IPR050515">
    <property type="entry name" value="Beta-lactam/transpept"/>
</dbReference>
<dbReference type="GO" id="GO:0008658">
    <property type="term" value="F:penicillin binding"/>
    <property type="evidence" value="ECO:0007669"/>
    <property type="project" value="InterPro"/>
</dbReference>
<dbReference type="Gene3D" id="3.40.710.10">
    <property type="entry name" value="DD-peptidase/beta-lactamase superfamily"/>
    <property type="match status" value="1"/>
</dbReference>
<accession>A0A6A7K6T6</accession>
<feature type="domain" description="Penicillin binding protein A dimerisation" evidence="3">
    <location>
        <begin position="54"/>
        <end position="135"/>
    </location>
</feature>
<comment type="caution">
    <text evidence="4">The sequence shown here is derived from an EMBL/GenBank/DDBJ whole genome shotgun (WGS) entry which is preliminary data.</text>
</comment>
<dbReference type="Gene3D" id="3.90.1310.10">
    <property type="entry name" value="Penicillin-binding protein 2a (Domain 2)"/>
    <property type="match status" value="1"/>
</dbReference>
<dbReference type="Pfam" id="PF21922">
    <property type="entry name" value="PBP_dimer_2"/>
    <property type="match status" value="1"/>
</dbReference>
<evidence type="ECO:0000313" key="5">
    <source>
        <dbReference type="Proteomes" id="UP000440004"/>
    </source>
</evidence>
<dbReference type="InterPro" id="IPR001460">
    <property type="entry name" value="PCN-bd_Tpept"/>
</dbReference>
<evidence type="ECO:0000313" key="4">
    <source>
        <dbReference type="EMBL" id="MPW25146.1"/>
    </source>
</evidence>
<dbReference type="SUPFAM" id="SSF56601">
    <property type="entry name" value="beta-lactamase/transpeptidase-like"/>
    <property type="match status" value="1"/>
</dbReference>
<evidence type="ECO:0000259" key="3">
    <source>
        <dbReference type="Pfam" id="PF21922"/>
    </source>
</evidence>
<protein>
    <submittedName>
        <fullName evidence="4">Peptidoglycan glycosyltransferase</fullName>
    </submittedName>
</protein>
<dbReference type="PANTHER" id="PTHR30627:SF24">
    <property type="entry name" value="PENICILLIN-BINDING PROTEIN 4B"/>
    <property type="match status" value="1"/>
</dbReference>
<sequence length="470" mass="51782">MNNNKRIIFSLIIMSLLFFSLMAYLTYFEFFQKDNILANSYNQRLYEYEESVVRGNIYDRNGTLLAYSEGEGENQKRIYPHNNLYSHIIGYSTRTYGKILLEAKYNNELLGINELKVVVDLKNEITGQKTKGNDVYLTIDHELQSLAEKLLKGKSGSVVAMNPTTGEVLAMVSKPDYNPNEDKLKENWSQLVESEESPFLPRATQGLYVPGSTFKVAIASSAIENGLGDETFDDKGTIVIDGKEIRNFGGKEFGTIDMKDALAYSSNTAFAQIGVSLGEQNLRNLSAGLGFNKSIGFGIPLKQSSFDYKKMNKTDMAAVGMGQGKLLVTPLHMAMITSSIANRGMMVEPLLVQKVTGITGNHMIKNNPTVLYQTMNEQTSSQINEMMQQVVNKGTGTKAKIAGIEVAGKTGTAENELSNGDNSKEHAWFIGFAPAENPQIAVSVIIEYSGSTGGEVAAPIAQQIMRQWIK</sequence>
<gene>
    <name evidence="4" type="ORF">GC105_05000</name>
</gene>
<dbReference type="EMBL" id="WHNX01000006">
    <property type="protein sequence ID" value="MPW25146.1"/>
    <property type="molecule type" value="Genomic_DNA"/>
</dbReference>
<evidence type="ECO:0000259" key="2">
    <source>
        <dbReference type="Pfam" id="PF00905"/>
    </source>
</evidence>
<dbReference type="Proteomes" id="UP000440004">
    <property type="component" value="Unassembled WGS sequence"/>
</dbReference>
<dbReference type="Pfam" id="PF00905">
    <property type="entry name" value="Transpeptidase"/>
    <property type="match status" value="1"/>
</dbReference>
<evidence type="ECO:0000256" key="1">
    <source>
        <dbReference type="SAM" id="Phobius"/>
    </source>
</evidence>
<keyword evidence="1" id="KW-0812">Transmembrane</keyword>
<reference evidence="4 5" key="1">
    <citation type="submission" date="2019-10" db="EMBL/GenBank/DDBJ databases">
        <title>Alkalibaculum tamaniensis sp.nov., a new alkaliphilic acetogen, isolated on methoxylated aromatics from a mud volcano.</title>
        <authorList>
            <person name="Khomyakova M.A."/>
            <person name="Merkel A.Y."/>
            <person name="Bonch-Osmolovskaya E.A."/>
            <person name="Slobodkin A.I."/>
        </authorList>
    </citation>
    <scope>NUCLEOTIDE SEQUENCE [LARGE SCALE GENOMIC DNA]</scope>
    <source>
        <strain evidence="4 5">M08DMB</strain>
    </source>
</reference>
<dbReference type="InterPro" id="IPR012338">
    <property type="entry name" value="Beta-lactam/transpept-like"/>
</dbReference>
<name>A0A6A7K6T6_9FIRM</name>
<keyword evidence="1" id="KW-0472">Membrane</keyword>
<keyword evidence="5" id="KW-1185">Reference proteome</keyword>
<dbReference type="GO" id="GO:0071972">
    <property type="term" value="F:peptidoglycan L,D-transpeptidase activity"/>
    <property type="evidence" value="ECO:0007669"/>
    <property type="project" value="TreeGrafter"/>
</dbReference>
<dbReference type="InterPro" id="IPR036138">
    <property type="entry name" value="PBP_dimer_sf"/>
</dbReference>
<dbReference type="RefSeq" id="WP_152802366.1">
    <property type="nucleotide sequence ID" value="NZ_WHNX01000006.1"/>
</dbReference>
<dbReference type="GO" id="GO:0016740">
    <property type="term" value="F:transferase activity"/>
    <property type="evidence" value="ECO:0007669"/>
    <property type="project" value="UniProtKB-KW"/>
</dbReference>
<proteinExistence type="predicted"/>
<keyword evidence="4" id="KW-0808">Transferase</keyword>
<dbReference type="GO" id="GO:0071555">
    <property type="term" value="P:cell wall organization"/>
    <property type="evidence" value="ECO:0007669"/>
    <property type="project" value="TreeGrafter"/>
</dbReference>
<dbReference type="PANTHER" id="PTHR30627">
    <property type="entry name" value="PEPTIDOGLYCAN D,D-TRANSPEPTIDASE"/>
    <property type="match status" value="1"/>
</dbReference>
<dbReference type="GO" id="GO:0005886">
    <property type="term" value="C:plasma membrane"/>
    <property type="evidence" value="ECO:0007669"/>
    <property type="project" value="TreeGrafter"/>
</dbReference>
<feature type="transmembrane region" description="Helical" evidence="1">
    <location>
        <begin position="7"/>
        <end position="27"/>
    </location>
</feature>
<feature type="domain" description="Penicillin-binding protein transpeptidase" evidence="2">
    <location>
        <begin position="156"/>
        <end position="465"/>
    </location>
</feature>
<dbReference type="InterPro" id="IPR054120">
    <property type="entry name" value="PBPA_dimer"/>
</dbReference>
<dbReference type="AlphaFoldDB" id="A0A6A7K6T6"/>
<keyword evidence="1" id="KW-1133">Transmembrane helix</keyword>
<dbReference type="SUPFAM" id="SSF56519">
    <property type="entry name" value="Penicillin binding protein dimerisation domain"/>
    <property type="match status" value="1"/>
</dbReference>